<evidence type="ECO:0000256" key="2">
    <source>
        <dbReference type="ARBA" id="ARBA00010817"/>
    </source>
</evidence>
<dbReference type="KEGG" id="sscu:CEP64_10110"/>
<dbReference type="InterPro" id="IPR023170">
    <property type="entry name" value="HhH_base_excis_C"/>
</dbReference>
<evidence type="ECO:0000313" key="9">
    <source>
        <dbReference type="Proteomes" id="UP000197058"/>
    </source>
</evidence>
<dbReference type="SMART" id="SM00478">
    <property type="entry name" value="ENDO3c"/>
    <property type="match status" value="1"/>
</dbReference>
<evidence type="ECO:0000256" key="1">
    <source>
        <dbReference type="ARBA" id="ARBA00000086"/>
    </source>
</evidence>
<dbReference type="Proteomes" id="UP000197058">
    <property type="component" value="Chromosome"/>
</dbReference>
<dbReference type="GO" id="GO:0005737">
    <property type="term" value="C:cytoplasm"/>
    <property type="evidence" value="ECO:0007669"/>
    <property type="project" value="TreeGrafter"/>
</dbReference>
<dbReference type="InterPro" id="IPR003265">
    <property type="entry name" value="HhH-GPD_domain"/>
</dbReference>
<dbReference type="SUPFAM" id="SSF48150">
    <property type="entry name" value="DNA-glycosylase"/>
    <property type="match status" value="1"/>
</dbReference>
<gene>
    <name evidence="8" type="ORF">CEP64_10110</name>
</gene>
<keyword evidence="4" id="KW-0227">DNA damage</keyword>
<dbReference type="GO" id="GO:0032993">
    <property type="term" value="C:protein-DNA complex"/>
    <property type="evidence" value="ECO:0007669"/>
    <property type="project" value="TreeGrafter"/>
</dbReference>
<reference evidence="9" key="1">
    <citation type="submission" date="2017-06" db="EMBL/GenBank/DDBJ databases">
        <title>FDA dAtabase for Regulatory Grade micrObial Sequences (FDA-ARGOS): Supporting development and validation of Infectious Disease Dx tests.</title>
        <authorList>
            <person name="Goldberg B."/>
            <person name="Campos J."/>
            <person name="Tallon L."/>
            <person name="Sadzewicz L."/>
            <person name="Sengamalay N."/>
            <person name="Ott S."/>
            <person name="Godinez A."/>
            <person name="Nagaraj S."/>
            <person name="Vavikolanu K."/>
            <person name="Nadendla S."/>
            <person name="George J."/>
            <person name="Geyer C."/>
            <person name="Sichtig H."/>
        </authorList>
    </citation>
    <scope>NUCLEOTIDE SEQUENCE [LARGE SCALE GENOMIC DNA]</scope>
    <source>
        <strain evidence="9">FDAARGOS_285</strain>
    </source>
</reference>
<evidence type="ECO:0000256" key="5">
    <source>
        <dbReference type="ARBA" id="ARBA00022801"/>
    </source>
</evidence>
<evidence type="ECO:0000256" key="3">
    <source>
        <dbReference type="ARBA" id="ARBA00012000"/>
    </source>
</evidence>
<dbReference type="Gene3D" id="1.10.340.30">
    <property type="entry name" value="Hypothetical protein, domain 2"/>
    <property type="match status" value="1"/>
</dbReference>
<evidence type="ECO:0000259" key="7">
    <source>
        <dbReference type="SMART" id="SM00478"/>
    </source>
</evidence>
<dbReference type="FunFam" id="1.10.340.30:FF:000004">
    <property type="entry name" value="DNA-3-methyladenine glycosylase II"/>
    <property type="match status" value="1"/>
</dbReference>
<comment type="catalytic activity">
    <reaction evidence="1">
        <text>Hydrolysis of alkylated DNA, releasing 3-methyladenine, 3-methylguanine, 7-methylguanine and 7-methyladenine.</text>
        <dbReference type="EC" id="3.2.2.21"/>
    </reaction>
</comment>
<dbReference type="Gene3D" id="1.10.1670.10">
    <property type="entry name" value="Helix-hairpin-Helix base-excision DNA repair enzymes (C-terminal)"/>
    <property type="match status" value="1"/>
</dbReference>
<keyword evidence="5" id="KW-0378">Hydrolase</keyword>
<dbReference type="GO" id="GO:0006307">
    <property type="term" value="P:DNA alkylation repair"/>
    <property type="evidence" value="ECO:0007669"/>
    <property type="project" value="TreeGrafter"/>
</dbReference>
<dbReference type="GO" id="GO:0006285">
    <property type="term" value="P:base-excision repair, AP site formation"/>
    <property type="evidence" value="ECO:0007669"/>
    <property type="project" value="TreeGrafter"/>
</dbReference>
<dbReference type="GO" id="GO:0032131">
    <property type="term" value="F:alkylated DNA binding"/>
    <property type="evidence" value="ECO:0007669"/>
    <property type="project" value="TreeGrafter"/>
</dbReference>
<dbReference type="Gene3D" id="3.30.310.20">
    <property type="entry name" value="DNA-3-methyladenine glycosylase AlkA, N-terminal domain"/>
    <property type="match status" value="1"/>
</dbReference>
<feature type="domain" description="HhH-GPD" evidence="7">
    <location>
        <begin position="131"/>
        <end position="296"/>
    </location>
</feature>
<dbReference type="AlphaFoldDB" id="A0AAI8DJN3"/>
<keyword evidence="6" id="KW-0234">DNA repair</keyword>
<name>A0AAI8DJN3_MAMSC</name>
<dbReference type="InterPro" id="IPR051912">
    <property type="entry name" value="Alkylbase_DNA_Glycosylase/TA"/>
</dbReference>
<dbReference type="CDD" id="cd00056">
    <property type="entry name" value="ENDO3c"/>
    <property type="match status" value="1"/>
</dbReference>
<dbReference type="PANTHER" id="PTHR43003:SF12">
    <property type="entry name" value="DNA-3-METHYLADENINE GLYCOSYLASE"/>
    <property type="match status" value="1"/>
</dbReference>
<dbReference type="GO" id="GO:0006289">
    <property type="term" value="P:nucleotide-excision repair"/>
    <property type="evidence" value="ECO:0007669"/>
    <property type="project" value="InterPro"/>
</dbReference>
<evidence type="ECO:0000256" key="4">
    <source>
        <dbReference type="ARBA" id="ARBA00022763"/>
    </source>
</evidence>
<dbReference type="PANTHER" id="PTHR43003">
    <property type="entry name" value="DNA-3-METHYLADENINE GLYCOSYLASE"/>
    <property type="match status" value="1"/>
</dbReference>
<dbReference type="RefSeq" id="WP_088592503.1">
    <property type="nucleotide sequence ID" value="NZ_CP022046.2"/>
</dbReference>
<sequence length="299" mass="35388">MHEIRIECPKIFDYEKCLDYLKRDENEVLFEVEDHKIYRAINLDGERLLICIYYHSHYLIVEVLNDVSVNPALTEKIIAYIEEWFDFSADLSSFYQYGRKNEILKPLIRKLYGLRLIRLPNLFEAISWGIIGQQINLTFAYQLKKRLVQTYGEKITYNHKAYYIHPTVEVIANVSVQELMDLKFSRRKAEYLIDIAKRMNSQMLSKDMLMDIKDTNEIERSLIKIRGIGPWTAHYVMMRALGVHDAFPIGDVGLQNALKDILNLDKKPSKEQMLSLNEGWHEWSSYATFYIWRAPYNQN</sequence>
<dbReference type="EC" id="3.2.2.21" evidence="3"/>
<evidence type="ECO:0000256" key="6">
    <source>
        <dbReference type="ARBA" id="ARBA00023204"/>
    </source>
</evidence>
<dbReference type="Pfam" id="PF00730">
    <property type="entry name" value="HhH-GPD"/>
    <property type="match status" value="1"/>
</dbReference>
<evidence type="ECO:0000313" key="8">
    <source>
        <dbReference type="EMBL" id="ASE34935.1"/>
    </source>
</evidence>
<dbReference type="GO" id="GO:0008725">
    <property type="term" value="F:DNA-3-methyladenine glycosylase activity"/>
    <property type="evidence" value="ECO:0007669"/>
    <property type="project" value="TreeGrafter"/>
</dbReference>
<dbReference type="InterPro" id="IPR012904">
    <property type="entry name" value="OGG_N"/>
</dbReference>
<dbReference type="InterPro" id="IPR011257">
    <property type="entry name" value="DNA_glycosylase"/>
</dbReference>
<dbReference type="InterPro" id="IPR037046">
    <property type="entry name" value="AlkA_N_sf"/>
</dbReference>
<organism evidence="8 9">
    <name type="scientific">Mammaliicoccus sciuri</name>
    <name type="common">Staphylococcus sciuri</name>
    <dbReference type="NCBI Taxonomy" id="1296"/>
    <lineage>
        <taxon>Bacteria</taxon>
        <taxon>Bacillati</taxon>
        <taxon>Bacillota</taxon>
        <taxon>Bacilli</taxon>
        <taxon>Bacillales</taxon>
        <taxon>Staphylococcaceae</taxon>
        <taxon>Mammaliicoccus</taxon>
    </lineage>
</organism>
<dbReference type="GO" id="GO:0043916">
    <property type="term" value="F:DNA-7-methylguanine glycosylase activity"/>
    <property type="evidence" value="ECO:0007669"/>
    <property type="project" value="TreeGrafter"/>
</dbReference>
<dbReference type="GO" id="GO:0008534">
    <property type="term" value="F:oxidized purine nucleobase lesion DNA N-glycosylase activity"/>
    <property type="evidence" value="ECO:0007669"/>
    <property type="project" value="InterPro"/>
</dbReference>
<proteinExistence type="inferred from homology"/>
<accession>A0AAI8DJN3</accession>
<dbReference type="EMBL" id="CP022046">
    <property type="protein sequence ID" value="ASE34935.1"/>
    <property type="molecule type" value="Genomic_DNA"/>
</dbReference>
<protein>
    <recommendedName>
        <fullName evidence="3">DNA-3-methyladenine glycosylase II</fullName>
        <ecNumber evidence="3">3.2.2.21</ecNumber>
    </recommendedName>
</protein>
<dbReference type="Pfam" id="PF07934">
    <property type="entry name" value="OGG_N"/>
    <property type="match status" value="1"/>
</dbReference>
<comment type="similarity">
    <text evidence="2">Belongs to the alkylbase DNA glycosidase AlkA family.</text>
</comment>